<feature type="transmembrane region" description="Helical" evidence="1">
    <location>
        <begin position="399"/>
        <end position="418"/>
    </location>
</feature>
<keyword evidence="1" id="KW-0812">Transmembrane</keyword>
<feature type="transmembrane region" description="Helical" evidence="1">
    <location>
        <begin position="72"/>
        <end position="91"/>
    </location>
</feature>
<dbReference type="RefSeq" id="WP_191772153.1">
    <property type="nucleotide sequence ID" value="NZ_JACYFU010000001.1"/>
</dbReference>
<dbReference type="Proteomes" id="UP000654108">
    <property type="component" value="Unassembled WGS sequence"/>
</dbReference>
<protein>
    <submittedName>
        <fullName evidence="2">Permease</fullName>
    </submittedName>
</protein>
<feature type="transmembrane region" description="Helical" evidence="1">
    <location>
        <begin position="118"/>
        <end position="147"/>
    </location>
</feature>
<keyword evidence="1" id="KW-1133">Transmembrane helix</keyword>
<dbReference type="EMBL" id="JACYFU010000001">
    <property type="protein sequence ID" value="MBD8064031.1"/>
    <property type="molecule type" value="Genomic_DNA"/>
</dbReference>
<feature type="transmembrane region" description="Helical" evidence="1">
    <location>
        <begin position="424"/>
        <end position="444"/>
    </location>
</feature>
<evidence type="ECO:0000313" key="3">
    <source>
        <dbReference type="Proteomes" id="UP000654108"/>
    </source>
</evidence>
<comment type="caution">
    <text evidence="2">The sequence shown here is derived from an EMBL/GenBank/DDBJ whole genome shotgun (WGS) entry which is preliminary data.</text>
</comment>
<feature type="transmembrane region" description="Helical" evidence="1">
    <location>
        <begin position="188"/>
        <end position="211"/>
    </location>
</feature>
<gene>
    <name evidence="2" type="ORF">IC608_00890</name>
</gene>
<keyword evidence="1" id="KW-0472">Membrane</keyword>
<evidence type="ECO:0000256" key="1">
    <source>
        <dbReference type="SAM" id="Phobius"/>
    </source>
</evidence>
<dbReference type="AlphaFoldDB" id="A0A927FQ97"/>
<evidence type="ECO:0000313" key="2">
    <source>
        <dbReference type="EMBL" id="MBD8064031.1"/>
    </source>
</evidence>
<reference evidence="2" key="1">
    <citation type="submission" date="2020-09" db="EMBL/GenBank/DDBJ databases">
        <title>Genome seq and assembly of Devosia sp.</title>
        <authorList>
            <person name="Chhetri G."/>
        </authorList>
    </citation>
    <scope>NUCLEOTIDE SEQUENCE</scope>
    <source>
        <strain evidence="2">PTR5</strain>
    </source>
</reference>
<feature type="transmembrane region" description="Helical" evidence="1">
    <location>
        <begin position="35"/>
        <end position="57"/>
    </location>
</feature>
<feature type="transmembrane region" description="Helical" evidence="1">
    <location>
        <begin position="488"/>
        <end position="506"/>
    </location>
</feature>
<feature type="transmembrane region" description="Helical" evidence="1">
    <location>
        <begin position="153"/>
        <end position="181"/>
    </location>
</feature>
<sequence length="511" mass="54063">MTLAAGTLPWFARHELLLAWRDFAAMLTRGRKGRLWGFAIGGLLVYALLHLIAWYTIRPWQLGGMVADKQTLVLVSGMGLLFWAVTLSQALESVTRVYYARADLDLILSSPTSPQRIFAVRAAAVAITTWVLGALLISPLVTVLAIIAGPAWLGAYLVLAGLAALSVAIALAVTLLLFRLVGPRQTRFIAQIIAAIIGAGFIIGIQAVAILSHEGFSRLSVFQSEDVIAAAPEPSSLVWLPAHAAMGDFPAATLVAATGLAILAGVIALTAPSYGRLATAATGLSHIRGQRRRSRAAFRPTTQHQALRRKEWRLLQRDPWLLSQTLMQILYLVPPALLIWVNYGAGSGAFIVVVPVLVMACGQLAGGLAWLAISGEDAHDLVATAPLPRGTVLRAKVEAVLVIIAIVLAPILVFIGLADLRMALVTGLCAGLSAAAATAIQLWFRVTARRSMFRRRQVASRAATLSEAFSSIMWAGTGALLAAGSSVALLPALIALAVLGVARLVAPKSPI</sequence>
<name>A0A927FQ97_9HYPH</name>
<feature type="transmembrane region" description="Helical" evidence="1">
    <location>
        <begin position="320"/>
        <end position="343"/>
    </location>
</feature>
<proteinExistence type="predicted"/>
<feature type="transmembrane region" description="Helical" evidence="1">
    <location>
        <begin position="249"/>
        <end position="269"/>
    </location>
</feature>
<accession>A0A927FQ97</accession>
<organism evidence="2 3">
    <name type="scientific">Devosia oryzisoli</name>
    <dbReference type="NCBI Taxonomy" id="2774138"/>
    <lineage>
        <taxon>Bacteria</taxon>
        <taxon>Pseudomonadati</taxon>
        <taxon>Pseudomonadota</taxon>
        <taxon>Alphaproteobacteria</taxon>
        <taxon>Hyphomicrobiales</taxon>
        <taxon>Devosiaceae</taxon>
        <taxon>Devosia</taxon>
    </lineage>
</organism>
<feature type="transmembrane region" description="Helical" evidence="1">
    <location>
        <begin position="349"/>
        <end position="373"/>
    </location>
</feature>
<keyword evidence="3" id="KW-1185">Reference proteome</keyword>